<evidence type="ECO:0000313" key="5">
    <source>
        <dbReference type="Proteomes" id="UP000031760"/>
    </source>
</evidence>
<keyword evidence="1" id="KW-0175">Coiled coil</keyword>
<evidence type="ECO:0000313" key="4">
    <source>
        <dbReference type="EMBL" id="BAO54158.1"/>
    </source>
</evidence>
<dbReference type="AlphaFoldDB" id="W8VU03"/>
<protein>
    <recommendedName>
        <fullName evidence="3">HTH luxR-type domain-containing protein</fullName>
    </recommendedName>
</protein>
<name>W8VU03_9FLAO</name>
<dbReference type="EMBL" id="AP014548">
    <property type="protein sequence ID" value="BAO54158.1"/>
    <property type="molecule type" value="Genomic_DNA"/>
</dbReference>
<evidence type="ECO:0000259" key="3">
    <source>
        <dbReference type="SMART" id="SM00421"/>
    </source>
</evidence>
<dbReference type="GO" id="GO:0006355">
    <property type="term" value="P:regulation of DNA-templated transcription"/>
    <property type="evidence" value="ECO:0007669"/>
    <property type="project" value="InterPro"/>
</dbReference>
<dbReference type="InterPro" id="IPR036388">
    <property type="entry name" value="WH-like_DNA-bd_sf"/>
</dbReference>
<dbReference type="GO" id="GO:0003677">
    <property type="term" value="F:DNA binding"/>
    <property type="evidence" value="ECO:0007669"/>
    <property type="project" value="InterPro"/>
</dbReference>
<keyword evidence="2" id="KW-0812">Transmembrane</keyword>
<dbReference type="Gene3D" id="2.130.10.10">
    <property type="entry name" value="YVTN repeat-like/Quinoprotein amine dehydrogenase"/>
    <property type="match status" value="1"/>
</dbReference>
<evidence type="ECO:0000256" key="2">
    <source>
        <dbReference type="SAM" id="Phobius"/>
    </source>
</evidence>
<proteinExistence type="predicted"/>
<dbReference type="InterPro" id="IPR011047">
    <property type="entry name" value="Quinoprotein_ADH-like_sf"/>
</dbReference>
<dbReference type="Gene3D" id="1.10.10.10">
    <property type="entry name" value="Winged helix-like DNA-binding domain superfamily/Winged helix DNA-binding domain"/>
    <property type="match status" value="1"/>
</dbReference>
<dbReference type="Proteomes" id="UP000031760">
    <property type="component" value="Chromosome"/>
</dbReference>
<dbReference type="InterPro" id="IPR000792">
    <property type="entry name" value="Tscrpt_reg_LuxR_C"/>
</dbReference>
<gene>
    <name evidence="4" type="ORF">NMS_0149</name>
</gene>
<dbReference type="SUPFAM" id="SSF46894">
    <property type="entry name" value="C-terminal effector domain of the bipartite response regulators"/>
    <property type="match status" value="1"/>
</dbReference>
<keyword evidence="5" id="KW-1185">Reference proteome</keyword>
<keyword evidence="2" id="KW-1133">Transmembrane helix</keyword>
<dbReference type="STRING" id="1454201.NMS_0149"/>
<dbReference type="KEGG" id="nmf:NMS_0149"/>
<organism evidence="4 5">
    <name type="scientific">Nonlabens marinus S1-08</name>
    <dbReference type="NCBI Taxonomy" id="1454201"/>
    <lineage>
        <taxon>Bacteria</taxon>
        <taxon>Pseudomonadati</taxon>
        <taxon>Bacteroidota</taxon>
        <taxon>Flavobacteriia</taxon>
        <taxon>Flavobacteriales</taxon>
        <taxon>Flavobacteriaceae</taxon>
        <taxon>Nonlabens</taxon>
    </lineage>
</organism>
<reference evidence="4 5" key="1">
    <citation type="journal article" date="2014" name="Proc. Natl. Acad. Sci. U.S.A.">
        <title>Functional characterization of flavobacteria rhodopsins reveals a unique class of light-driven chloride pump in bacteria.</title>
        <authorList>
            <person name="Yoshizawa S."/>
            <person name="Kumagai Y."/>
            <person name="Kim H."/>
            <person name="Ogura Y."/>
            <person name="Hayashi T."/>
            <person name="Iwasaki W."/>
            <person name="DeLong E.F."/>
            <person name="Kogure K."/>
        </authorList>
    </citation>
    <scope>NUCLEOTIDE SEQUENCE [LARGE SCALE GENOMIC DNA]</scope>
    <source>
        <strain evidence="4 5">S1-08</strain>
    </source>
</reference>
<dbReference type="Pfam" id="PF07495">
    <property type="entry name" value="Y_Y_Y"/>
    <property type="match status" value="1"/>
</dbReference>
<dbReference type="InterPro" id="IPR016032">
    <property type="entry name" value="Sig_transdc_resp-reg_C-effctor"/>
</dbReference>
<dbReference type="SUPFAM" id="SSF50998">
    <property type="entry name" value="Quinoprotein alcohol dehydrogenase-like"/>
    <property type="match status" value="1"/>
</dbReference>
<dbReference type="Gene3D" id="2.60.40.10">
    <property type="entry name" value="Immunoglobulins"/>
    <property type="match status" value="1"/>
</dbReference>
<dbReference type="InterPro" id="IPR013783">
    <property type="entry name" value="Ig-like_fold"/>
</dbReference>
<dbReference type="SMART" id="SM00421">
    <property type="entry name" value="HTH_LUXR"/>
    <property type="match status" value="1"/>
</dbReference>
<dbReference type="InterPro" id="IPR015943">
    <property type="entry name" value="WD40/YVTN_repeat-like_dom_sf"/>
</dbReference>
<keyword evidence="2" id="KW-0472">Membrane</keyword>
<accession>W8VU03</accession>
<feature type="coiled-coil region" evidence="1">
    <location>
        <begin position="740"/>
        <end position="769"/>
    </location>
</feature>
<feature type="domain" description="HTH luxR-type" evidence="3">
    <location>
        <begin position="851"/>
        <end position="908"/>
    </location>
</feature>
<evidence type="ECO:0000256" key="1">
    <source>
        <dbReference type="SAM" id="Coils"/>
    </source>
</evidence>
<dbReference type="HOGENOM" id="CLU_013623_0_0_10"/>
<feature type="transmembrane region" description="Helical" evidence="2">
    <location>
        <begin position="715"/>
        <end position="737"/>
    </location>
</feature>
<sequence>MNGQALPPVRNFSPAEYNAGNQNWMVSQADNRKVYFANNNGLLEYNGEQWYSYTTPNESIVRSVHWHDGLLYTGSFMDFGYWEQLPDNTLTYISLVEKFKVSLKEDEQFWNIISNKSGVLFQSLDRLYTYNPTSGKIRTVLENPKLTKVFEVNNRIFYNVQDSGLFEFVTGKSILIASTEAINGEVIEMSDSGSYISIITSTNSLFKLDFNELELVSKNQFPRPITVYSATKLMGGDFAIGTISNGLLIVNKQGAVQYQIDKRQGLTNNTVLSVFEDLDKNLWLGLDNGIDFIDLQSPFKAFIDRTGRLGTVYAAYSKDSELYLGTNQGLYFKSAESTEFQFVEGTQGQVWMLKNIDGTLFCGHNLGTFTIEGTKAIKISGTVGTWDIQTLKNRPDILIQGSYNGLNVLENKGVGWQFRNKIDGFGISSKDIALVDNTIYVGHEQRGLYELKVDDQLETIIDERLVTNVGFGMKSDVITLGEDVLYSNDQGIYIKEKNSEDFVLNSKLSSLISSNGYSSGRMNKITENSFWLFTKKSLIEVVIEPINNSFETKRILVPQYKRSETKGYESIIQLHNDSYLMGTSQGYLLMDGKELAKSTNTLVLDRIIVTNKNNSQELLEIQNEHSISNNIKSIQFLFYTTEYDAFSNVKYQYKLNGSEKEWSKPFEQGSLWFENLSYGSYQLDIRAIVNGSLLETEISTEFEIEPPFYATKLALLFYLLILIGMLLLVGAFSRWYYKRKRDHELEKQKQQMELNLLKSQKDLADLKNQQLNSDIDSRNRELAVTTMAMIKKNETLNELKEELDNLPKTSESKSLKKMLEKSLNSKQDWLTFEEAFNNVDKDFFKKIKEMHPSLTSGDLRLCVYLRLNLSSKEVAPLLNISPRSVEIKRYRLRKKLGLTREESLTSYIVEI</sequence>
<dbReference type="InterPro" id="IPR011123">
    <property type="entry name" value="Y_Y_Y"/>
</dbReference>